<dbReference type="Pfam" id="PF00651">
    <property type="entry name" value="BTB"/>
    <property type="match status" value="1"/>
</dbReference>
<accession>A0A2B7XQU5</accession>
<keyword evidence="3" id="KW-1185">Reference proteome</keyword>
<dbReference type="AlphaFoldDB" id="A0A2B7XQU5"/>
<dbReference type="SUPFAM" id="SSF54695">
    <property type="entry name" value="POZ domain"/>
    <property type="match status" value="1"/>
</dbReference>
<dbReference type="STRING" id="1447875.A0A2B7XQU5"/>
<dbReference type="CDD" id="cd18186">
    <property type="entry name" value="BTB_POZ_ZBTB_KLHL-like"/>
    <property type="match status" value="1"/>
</dbReference>
<dbReference type="PANTHER" id="PTHR47843:SF5">
    <property type="entry name" value="BTB_POZ DOMAIN PROTEIN"/>
    <property type="match status" value="1"/>
</dbReference>
<evidence type="ECO:0000259" key="1">
    <source>
        <dbReference type="PROSITE" id="PS50097"/>
    </source>
</evidence>
<dbReference type="PANTHER" id="PTHR47843">
    <property type="entry name" value="BTB DOMAIN-CONTAINING PROTEIN-RELATED"/>
    <property type="match status" value="1"/>
</dbReference>
<dbReference type="InterPro" id="IPR011333">
    <property type="entry name" value="SKP1/BTB/POZ_sf"/>
</dbReference>
<evidence type="ECO:0000313" key="3">
    <source>
        <dbReference type="Proteomes" id="UP000223968"/>
    </source>
</evidence>
<dbReference type="PROSITE" id="PS50097">
    <property type="entry name" value="BTB"/>
    <property type="match status" value="1"/>
</dbReference>
<reference evidence="2 3" key="1">
    <citation type="submission" date="2017-10" db="EMBL/GenBank/DDBJ databases">
        <title>Comparative genomics in systemic dimorphic fungi from Ajellomycetaceae.</title>
        <authorList>
            <person name="Munoz J.F."/>
            <person name="Mcewen J.G."/>
            <person name="Clay O.K."/>
            <person name="Cuomo C.A."/>
        </authorList>
    </citation>
    <scope>NUCLEOTIDE SEQUENCE [LARGE SCALE GENOMIC DNA]</scope>
    <source>
        <strain evidence="2 3">UAMH5409</strain>
    </source>
</reference>
<sequence length="159" mass="18107">MANDYSLGAGLEKYALSCNKHNRHLRLTWAIRYLGSSKISDLTIKTAIDEFKVHKVIVCAQFEFFARMLERNWKSKYESHGTAGNRGLTEARLYTAAEKYGIPLLKKAAQKGFRDALTEIIGWKIEILSQVIAEVYTGTISTDRGLRDMLAKTVKEYIR</sequence>
<dbReference type="InterPro" id="IPR000210">
    <property type="entry name" value="BTB/POZ_dom"/>
</dbReference>
<protein>
    <recommendedName>
        <fullName evidence="1">BTB domain-containing protein</fullName>
    </recommendedName>
</protein>
<evidence type="ECO:0000313" key="2">
    <source>
        <dbReference type="EMBL" id="PGH11329.1"/>
    </source>
</evidence>
<organism evidence="2 3">
    <name type="scientific">Helicocarpus griseus UAMH5409</name>
    <dbReference type="NCBI Taxonomy" id="1447875"/>
    <lineage>
        <taxon>Eukaryota</taxon>
        <taxon>Fungi</taxon>
        <taxon>Dikarya</taxon>
        <taxon>Ascomycota</taxon>
        <taxon>Pezizomycotina</taxon>
        <taxon>Eurotiomycetes</taxon>
        <taxon>Eurotiomycetidae</taxon>
        <taxon>Onygenales</taxon>
        <taxon>Ajellomycetaceae</taxon>
        <taxon>Helicocarpus</taxon>
    </lineage>
</organism>
<gene>
    <name evidence="2" type="ORF">AJ79_04945</name>
</gene>
<dbReference type="Gene3D" id="3.30.710.10">
    <property type="entry name" value="Potassium Channel Kv1.1, Chain A"/>
    <property type="match status" value="1"/>
</dbReference>
<dbReference type="OrthoDB" id="6359816at2759"/>
<comment type="caution">
    <text evidence="2">The sequence shown here is derived from an EMBL/GenBank/DDBJ whole genome shotgun (WGS) entry which is preliminary data.</text>
</comment>
<name>A0A2B7XQU5_9EURO</name>
<dbReference type="EMBL" id="PDNB01000074">
    <property type="protein sequence ID" value="PGH11329.1"/>
    <property type="molecule type" value="Genomic_DNA"/>
</dbReference>
<proteinExistence type="predicted"/>
<dbReference type="Proteomes" id="UP000223968">
    <property type="component" value="Unassembled WGS sequence"/>
</dbReference>
<feature type="domain" description="BTB" evidence="1">
    <location>
        <begin position="40"/>
        <end position="144"/>
    </location>
</feature>